<keyword evidence="7" id="KW-0460">Magnesium</keyword>
<evidence type="ECO:0000256" key="6">
    <source>
        <dbReference type="ARBA" id="ARBA00022840"/>
    </source>
</evidence>
<dbReference type="Pfam" id="PF08245">
    <property type="entry name" value="Mur_ligase_M"/>
    <property type="match status" value="1"/>
</dbReference>
<evidence type="ECO:0000256" key="4">
    <source>
        <dbReference type="ARBA" id="ARBA00022723"/>
    </source>
</evidence>
<evidence type="ECO:0000256" key="9">
    <source>
        <dbReference type="ARBA" id="ARBA00047493"/>
    </source>
</evidence>
<feature type="domain" description="Mur ligase central" evidence="12">
    <location>
        <begin position="55"/>
        <end position="278"/>
    </location>
</feature>
<dbReference type="SUPFAM" id="SSF53623">
    <property type="entry name" value="MurD-like peptide ligases, catalytic domain"/>
    <property type="match status" value="1"/>
</dbReference>
<evidence type="ECO:0000259" key="11">
    <source>
        <dbReference type="Pfam" id="PF02875"/>
    </source>
</evidence>
<evidence type="ECO:0000313" key="14">
    <source>
        <dbReference type="Proteomes" id="UP000228528"/>
    </source>
</evidence>
<evidence type="ECO:0000256" key="10">
    <source>
        <dbReference type="PIRNR" id="PIRNR001563"/>
    </source>
</evidence>
<name>A0A2M6NZU8_9BACT</name>
<dbReference type="InterPro" id="IPR036565">
    <property type="entry name" value="Mur-like_cat_sf"/>
</dbReference>
<dbReference type="PIRSF" id="PIRSF001563">
    <property type="entry name" value="Folylpolyglu_synth"/>
    <property type="match status" value="1"/>
</dbReference>
<gene>
    <name evidence="13" type="ORF">COU30_04825</name>
</gene>
<dbReference type="Pfam" id="PF02875">
    <property type="entry name" value="Mur_ligase_C"/>
    <property type="match status" value="1"/>
</dbReference>
<dbReference type="GO" id="GO:0046872">
    <property type="term" value="F:metal ion binding"/>
    <property type="evidence" value="ECO:0007669"/>
    <property type="project" value="UniProtKB-KW"/>
</dbReference>
<dbReference type="SUPFAM" id="SSF53244">
    <property type="entry name" value="MurD-like peptide ligases, peptide-binding domain"/>
    <property type="match status" value="1"/>
</dbReference>
<protein>
    <recommendedName>
        <fullName evidence="2">tetrahydrofolate synthase</fullName>
        <ecNumber evidence="2">6.3.2.17</ecNumber>
    </recommendedName>
    <alternativeName>
        <fullName evidence="8">Tetrahydrofolylpolyglutamate synthase</fullName>
    </alternativeName>
</protein>
<sequence length="441" mass="49326">MTFDSAYNYLLSLSNFPRQEYMNDHEHCAVYLERIQFLLDILGNPEQVIPHYIHVTGTSGKGSVCLLLQSILSTSGKKTGVLISPHPTRITERWQIDGKEMSEAIFVLLIEQLKPALETYTQTAPYDMLSFHELTTVLGLLYFAKEAVDWAILEVGCGGRYDSTNIIPYKDVAVITNIGLDHTQIIGDTKEKIAYEKAGIIHTPCNVFTMEKKAAIQNIIETECATHQAPFHYVIADDTYIIEKSTLTGTTFSYHQVTYQLHTLGAHQIHNAILAIEIARSLTIDHDAIVTGINNAILPIRMEVVSSQPTIILDSAHNEDKITSTVNTILHLSPASAVHLVLGFSENKDIRPMLHSLQQLHPQTITCTRNTSNHFRKVLHPKQLADMCMNIFPEATTIPFLDPQQAIMHAKAQCKKHDILLVTGSVFLAGELRGELTNFFD</sequence>
<comment type="catalytic activity">
    <reaction evidence="9">
        <text>(6S)-5,6,7,8-tetrahydrofolyl-(gamma-L-Glu)(n) + L-glutamate + ATP = (6S)-5,6,7,8-tetrahydrofolyl-(gamma-L-Glu)(n+1) + ADP + phosphate + H(+)</text>
        <dbReference type="Rhea" id="RHEA:10580"/>
        <dbReference type="Rhea" id="RHEA-COMP:14738"/>
        <dbReference type="Rhea" id="RHEA-COMP:14740"/>
        <dbReference type="ChEBI" id="CHEBI:15378"/>
        <dbReference type="ChEBI" id="CHEBI:29985"/>
        <dbReference type="ChEBI" id="CHEBI:30616"/>
        <dbReference type="ChEBI" id="CHEBI:43474"/>
        <dbReference type="ChEBI" id="CHEBI:141005"/>
        <dbReference type="ChEBI" id="CHEBI:456216"/>
        <dbReference type="EC" id="6.3.2.17"/>
    </reaction>
</comment>
<organism evidence="13 14">
    <name type="scientific">Candidatus Magasanikbacteria bacterium CG10_big_fil_rev_8_21_14_0_10_38_6</name>
    <dbReference type="NCBI Taxonomy" id="1974647"/>
    <lineage>
        <taxon>Bacteria</taxon>
        <taxon>Candidatus Magasanikiibacteriota</taxon>
    </lineage>
</organism>
<dbReference type="InterPro" id="IPR036615">
    <property type="entry name" value="Mur_ligase_C_dom_sf"/>
</dbReference>
<comment type="caution">
    <text evidence="13">The sequence shown here is derived from an EMBL/GenBank/DDBJ whole genome shotgun (WGS) entry which is preliminary data.</text>
</comment>
<proteinExistence type="inferred from homology"/>
<keyword evidence="4" id="KW-0479">Metal-binding</keyword>
<dbReference type="Gene3D" id="3.90.190.20">
    <property type="entry name" value="Mur ligase, C-terminal domain"/>
    <property type="match status" value="1"/>
</dbReference>
<keyword evidence="3 10" id="KW-0436">Ligase</keyword>
<evidence type="ECO:0000256" key="5">
    <source>
        <dbReference type="ARBA" id="ARBA00022741"/>
    </source>
</evidence>
<dbReference type="GO" id="GO:0005737">
    <property type="term" value="C:cytoplasm"/>
    <property type="evidence" value="ECO:0007669"/>
    <property type="project" value="TreeGrafter"/>
</dbReference>
<dbReference type="EMBL" id="PFBW01000202">
    <property type="protein sequence ID" value="PIR77002.1"/>
    <property type="molecule type" value="Genomic_DNA"/>
</dbReference>
<dbReference type="Gene3D" id="3.40.1190.10">
    <property type="entry name" value="Mur-like, catalytic domain"/>
    <property type="match status" value="1"/>
</dbReference>
<feature type="domain" description="Mur ligase C-terminal" evidence="11">
    <location>
        <begin position="301"/>
        <end position="425"/>
    </location>
</feature>
<dbReference type="Proteomes" id="UP000228528">
    <property type="component" value="Unassembled WGS sequence"/>
</dbReference>
<evidence type="ECO:0000256" key="8">
    <source>
        <dbReference type="ARBA" id="ARBA00030592"/>
    </source>
</evidence>
<dbReference type="InterPro" id="IPR004101">
    <property type="entry name" value="Mur_ligase_C"/>
</dbReference>
<dbReference type="PANTHER" id="PTHR11136">
    <property type="entry name" value="FOLYLPOLYGLUTAMATE SYNTHASE-RELATED"/>
    <property type="match status" value="1"/>
</dbReference>
<evidence type="ECO:0000313" key="13">
    <source>
        <dbReference type="EMBL" id="PIR77002.1"/>
    </source>
</evidence>
<dbReference type="GO" id="GO:0008841">
    <property type="term" value="F:dihydrofolate synthase activity"/>
    <property type="evidence" value="ECO:0007669"/>
    <property type="project" value="TreeGrafter"/>
</dbReference>
<keyword evidence="5 10" id="KW-0547">Nucleotide-binding</keyword>
<evidence type="ECO:0000256" key="3">
    <source>
        <dbReference type="ARBA" id="ARBA00022598"/>
    </source>
</evidence>
<accession>A0A2M6NZU8</accession>
<dbReference type="InterPro" id="IPR001645">
    <property type="entry name" value="Folylpolyglutamate_synth"/>
</dbReference>
<dbReference type="EC" id="6.3.2.17" evidence="2"/>
<dbReference type="InterPro" id="IPR013221">
    <property type="entry name" value="Mur_ligase_cen"/>
</dbReference>
<reference evidence="14" key="1">
    <citation type="submission" date="2017-09" db="EMBL/GenBank/DDBJ databases">
        <title>Depth-based differentiation of microbial function through sediment-hosted aquifers and enrichment of novel symbionts in the deep terrestrial subsurface.</title>
        <authorList>
            <person name="Probst A.J."/>
            <person name="Ladd B."/>
            <person name="Jarett J.K."/>
            <person name="Geller-Mcgrath D.E."/>
            <person name="Sieber C.M.K."/>
            <person name="Emerson J.B."/>
            <person name="Anantharaman K."/>
            <person name="Thomas B.C."/>
            <person name="Malmstrom R."/>
            <person name="Stieglmeier M."/>
            <person name="Klingl A."/>
            <person name="Woyke T."/>
            <person name="Ryan C.M."/>
            <person name="Banfield J.F."/>
        </authorList>
    </citation>
    <scope>NUCLEOTIDE SEQUENCE [LARGE SCALE GENOMIC DNA]</scope>
</reference>
<evidence type="ECO:0000256" key="2">
    <source>
        <dbReference type="ARBA" id="ARBA00013025"/>
    </source>
</evidence>
<comment type="similarity">
    <text evidence="1 10">Belongs to the folylpolyglutamate synthase family.</text>
</comment>
<dbReference type="GO" id="GO:0004326">
    <property type="term" value="F:tetrahydrofolylpolyglutamate synthase activity"/>
    <property type="evidence" value="ECO:0007669"/>
    <property type="project" value="UniProtKB-EC"/>
</dbReference>
<dbReference type="NCBIfam" id="TIGR01499">
    <property type="entry name" value="folC"/>
    <property type="match status" value="1"/>
</dbReference>
<keyword evidence="6 10" id="KW-0067">ATP-binding</keyword>
<dbReference type="GO" id="GO:0005524">
    <property type="term" value="F:ATP binding"/>
    <property type="evidence" value="ECO:0007669"/>
    <property type="project" value="UniProtKB-KW"/>
</dbReference>
<evidence type="ECO:0000256" key="7">
    <source>
        <dbReference type="ARBA" id="ARBA00022842"/>
    </source>
</evidence>
<evidence type="ECO:0000256" key="1">
    <source>
        <dbReference type="ARBA" id="ARBA00008276"/>
    </source>
</evidence>
<dbReference type="PANTHER" id="PTHR11136:SF0">
    <property type="entry name" value="DIHYDROFOLATE SYNTHETASE-RELATED"/>
    <property type="match status" value="1"/>
</dbReference>
<dbReference type="AlphaFoldDB" id="A0A2M6NZU8"/>
<evidence type="ECO:0000259" key="12">
    <source>
        <dbReference type="Pfam" id="PF08245"/>
    </source>
</evidence>